<dbReference type="HOGENOM" id="CLU_2791365_0_0_9"/>
<dbReference type="Proteomes" id="UP000008953">
    <property type="component" value="Chromosome"/>
</dbReference>
<dbReference type="AlphaFoldDB" id="D4KXT1"/>
<sequence length="68" mass="7398">MALGAEIFKSAAGAVSVWAAGDRGMVTFGMKQEDAGSTVPCTRRLRPSRMETMNFKNMPSVGFCYNLF</sequence>
<protein>
    <submittedName>
        <fullName evidence="1">Uncharacterized protein</fullName>
    </submittedName>
</protein>
<proteinExistence type="predicted"/>
<evidence type="ECO:0000313" key="1">
    <source>
        <dbReference type="EMBL" id="CBL12171.1"/>
    </source>
</evidence>
<dbReference type="EMBL" id="FP929050">
    <property type="protein sequence ID" value="CBL12171.1"/>
    <property type="molecule type" value="Genomic_DNA"/>
</dbReference>
<reference evidence="1 2" key="1">
    <citation type="submission" date="2010-03" db="EMBL/GenBank/DDBJ databases">
        <title>The genome sequence of Roseburia intestinalis XB6B4.</title>
        <authorList>
            <consortium name="metaHIT consortium -- http://www.metahit.eu/"/>
            <person name="Pajon A."/>
            <person name="Turner K."/>
            <person name="Parkhill J."/>
            <person name="Bernalier A."/>
        </authorList>
    </citation>
    <scope>NUCLEOTIDE SEQUENCE [LARGE SCALE GENOMIC DNA]</scope>
    <source>
        <strain evidence="1 2">XB6B4</strain>
    </source>
</reference>
<evidence type="ECO:0000313" key="2">
    <source>
        <dbReference type="Proteomes" id="UP000008953"/>
    </source>
</evidence>
<dbReference type="PATRIC" id="fig|718255.3.peg.2761"/>
<organism evidence="1 2">
    <name type="scientific">Roseburia intestinalis XB6B4</name>
    <dbReference type="NCBI Taxonomy" id="718255"/>
    <lineage>
        <taxon>Bacteria</taxon>
        <taxon>Bacillati</taxon>
        <taxon>Bacillota</taxon>
        <taxon>Clostridia</taxon>
        <taxon>Lachnospirales</taxon>
        <taxon>Lachnospiraceae</taxon>
        <taxon>Roseburia</taxon>
    </lineage>
</organism>
<reference evidence="1 2" key="2">
    <citation type="submission" date="2010-03" db="EMBL/GenBank/DDBJ databases">
        <authorList>
            <person name="Pajon A."/>
        </authorList>
    </citation>
    <scope>NUCLEOTIDE SEQUENCE [LARGE SCALE GENOMIC DNA]</scope>
    <source>
        <strain evidence="1 2">XB6B4</strain>
    </source>
</reference>
<dbReference type="KEGG" id="rix:RO1_15690"/>
<name>D4KXT1_9FIRM</name>
<gene>
    <name evidence="1" type="ORF">RO1_15690</name>
</gene>
<accession>D4KXT1</accession>